<dbReference type="Gene3D" id="3.90.470.20">
    <property type="entry name" value="4'-phosphopantetheinyl transferase domain"/>
    <property type="match status" value="2"/>
</dbReference>
<dbReference type="Pfam" id="PF01648">
    <property type="entry name" value="ACPS"/>
    <property type="match status" value="1"/>
</dbReference>
<accession>A0ABV3EQ93</accession>
<evidence type="ECO:0000313" key="5">
    <source>
        <dbReference type="EMBL" id="MEU9578339.1"/>
    </source>
</evidence>
<reference evidence="5 6" key="1">
    <citation type="submission" date="2024-06" db="EMBL/GenBank/DDBJ databases">
        <title>The Natural Products Discovery Center: Release of the First 8490 Sequenced Strains for Exploring Actinobacteria Biosynthetic Diversity.</title>
        <authorList>
            <person name="Kalkreuter E."/>
            <person name="Kautsar S.A."/>
            <person name="Yang D."/>
            <person name="Bader C.D."/>
            <person name="Teijaro C.N."/>
            <person name="Fluegel L."/>
            <person name="Davis C.M."/>
            <person name="Simpson J.R."/>
            <person name="Lauterbach L."/>
            <person name="Steele A.D."/>
            <person name="Gui C."/>
            <person name="Meng S."/>
            <person name="Li G."/>
            <person name="Viehrig K."/>
            <person name="Ye F."/>
            <person name="Su P."/>
            <person name="Kiefer A.F."/>
            <person name="Nichols A."/>
            <person name="Cepeda A.J."/>
            <person name="Yan W."/>
            <person name="Fan B."/>
            <person name="Jiang Y."/>
            <person name="Adhikari A."/>
            <person name="Zheng C.-J."/>
            <person name="Schuster L."/>
            <person name="Cowan T.M."/>
            <person name="Smanski M.J."/>
            <person name="Chevrette M.G."/>
            <person name="De Carvalho L.P.S."/>
            <person name="Shen B."/>
        </authorList>
    </citation>
    <scope>NUCLEOTIDE SEQUENCE [LARGE SCALE GENOMIC DNA]</scope>
    <source>
        <strain evidence="5 6">NPDC048117</strain>
    </source>
</reference>
<organism evidence="5 6">
    <name type="scientific">Streptomyces chilikensis</name>
    <dbReference type="NCBI Taxonomy" id="1194079"/>
    <lineage>
        <taxon>Bacteria</taxon>
        <taxon>Bacillati</taxon>
        <taxon>Actinomycetota</taxon>
        <taxon>Actinomycetes</taxon>
        <taxon>Kitasatosporales</taxon>
        <taxon>Streptomycetaceae</taxon>
        <taxon>Streptomyces</taxon>
    </lineage>
</organism>
<evidence type="ECO:0000256" key="3">
    <source>
        <dbReference type="SAM" id="MobiDB-lite"/>
    </source>
</evidence>
<dbReference type="GO" id="GO:0016740">
    <property type="term" value="F:transferase activity"/>
    <property type="evidence" value="ECO:0007669"/>
    <property type="project" value="UniProtKB-KW"/>
</dbReference>
<evidence type="ECO:0000259" key="4">
    <source>
        <dbReference type="Pfam" id="PF01648"/>
    </source>
</evidence>
<dbReference type="PANTHER" id="PTHR12215:SF10">
    <property type="entry name" value="L-AMINOADIPATE-SEMIALDEHYDE DEHYDROGENASE-PHOSPHOPANTETHEINYL TRANSFERASE"/>
    <property type="match status" value="1"/>
</dbReference>
<dbReference type="InterPro" id="IPR008278">
    <property type="entry name" value="4-PPantetheinyl_Trfase_dom"/>
</dbReference>
<feature type="domain" description="4'-phosphopantetheinyl transferase" evidence="4">
    <location>
        <begin position="97"/>
        <end position="198"/>
    </location>
</feature>
<name>A0ABV3EQ93_9ACTN</name>
<comment type="similarity">
    <text evidence="1">Belongs to the P-Pant transferase superfamily. Gsp/Sfp/HetI/AcpT family.</text>
</comment>
<evidence type="ECO:0000256" key="1">
    <source>
        <dbReference type="ARBA" id="ARBA00010990"/>
    </source>
</evidence>
<dbReference type="InterPro" id="IPR037143">
    <property type="entry name" value="4-PPantetheinyl_Trfase_dom_sf"/>
</dbReference>
<dbReference type="PANTHER" id="PTHR12215">
    <property type="entry name" value="PHOSPHOPANTETHEINE TRANSFERASE"/>
    <property type="match status" value="1"/>
</dbReference>
<dbReference type="SUPFAM" id="SSF56214">
    <property type="entry name" value="4'-phosphopantetheinyl transferase"/>
    <property type="match status" value="2"/>
</dbReference>
<dbReference type="InterPro" id="IPR050559">
    <property type="entry name" value="P-Pant_transferase_sf"/>
</dbReference>
<proteinExistence type="inferred from homology"/>
<evidence type="ECO:0000256" key="2">
    <source>
        <dbReference type="ARBA" id="ARBA00022679"/>
    </source>
</evidence>
<feature type="region of interest" description="Disordered" evidence="3">
    <location>
        <begin position="16"/>
        <end position="41"/>
    </location>
</feature>
<gene>
    <name evidence="5" type="ORF">AB0D95_13930</name>
</gene>
<evidence type="ECO:0000313" key="6">
    <source>
        <dbReference type="Proteomes" id="UP001551584"/>
    </source>
</evidence>
<dbReference type="EMBL" id="JBEZNA010000026">
    <property type="protein sequence ID" value="MEU9578339.1"/>
    <property type="molecule type" value="Genomic_DNA"/>
</dbReference>
<keyword evidence="6" id="KW-1185">Reference proteome</keyword>
<keyword evidence="2 5" id="KW-0808">Transferase</keyword>
<dbReference type="RefSeq" id="WP_359272290.1">
    <property type="nucleotide sequence ID" value="NZ_JBEZNA010000026.1"/>
</dbReference>
<protein>
    <submittedName>
        <fullName evidence="5">4'-phosphopantetheinyl transferase superfamily protein</fullName>
    </submittedName>
</protein>
<feature type="compositionally biased region" description="Basic residues" evidence="3">
    <location>
        <begin position="28"/>
        <end position="37"/>
    </location>
</feature>
<comment type="caution">
    <text evidence="5">The sequence shown here is derived from an EMBL/GenBank/DDBJ whole genome shotgun (WGS) entry which is preliminary data.</text>
</comment>
<dbReference type="Proteomes" id="UP001551584">
    <property type="component" value="Unassembled WGS sequence"/>
</dbReference>
<sequence length="232" mass="24216">MRAALETGGRAVLHTLGADWPAGGPPRGPRHAGHAGHHPTAQQVLRHAAAAVLGLDPRGVELGHRIGGRPFLPGTDLEVSLSHTADVIVVGLSTGGRVGVDLEPLDRRTDVGLLSAQACTPGELRALAQLPPRPRKDALLRLWTLKEAYSKALGQGLRLDFTTFGFGDPGVGPPADGGAFRHGDWVLATHTVLDGYVLSAAYQDAPHAPGLRGAARAAGRGLTAAMEELLRR</sequence>